<feature type="region of interest" description="Disordered" evidence="1">
    <location>
        <begin position="42"/>
        <end position="81"/>
    </location>
</feature>
<dbReference type="EMBL" id="VYUY01000013">
    <property type="protein sequence ID" value="KAA9132910.1"/>
    <property type="molecule type" value="Genomic_DNA"/>
</dbReference>
<feature type="signal peptide" evidence="2">
    <location>
        <begin position="1"/>
        <end position="41"/>
    </location>
</feature>
<organism evidence="3 4">
    <name type="scientific">Microbacterium caowuchunii</name>
    <dbReference type="NCBI Taxonomy" id="2614638"/>
    <lineage>
        <taxon>Bacteria</taxon>
        <taxon>Bacillati</taxon>
        <taxon>Actinomycetota</taxon>
        <taxon>Actinomycetes</taxon>
        <taxon>Micrococcales</taxon>
        <taxon>Microbacteriaceae</taxon>
        <taxon>Microbacterium</taxon>
    </lineage>
</organism>
<name>A0A5N0TD72_9MICO</name>
<feature type="chain" id="PRO_5038600572" evidence="2">
    <location>
        <begin position="42"/>
        <end position="415"/>
    </location>
</feature>
<comment type="caution">
    <text evidence="3">The sequence shown here is derived from an EMBL/GenBank/DDBJ whole genome shotgun (WGS) entry which is preliminary data.</text>
</comment>
<dbReference type="AlphaFoldDB" id="A0A5N0TD72"/>
<keyword evidence="2" id="KW-0732">Signal</keyword>
<evidence type="ECO:0000313" key="4">
    <source>
        <dbReference type="Proteomes" id="UP000326838"/>
    </source>
</evidence>
<proteinExistence type="predicted"/>
<evidence type="ECO:0000256" key="1">
    <source>
        <dbReference type="SAM" id="MobiDB-lite"/>
    </source>
</evidence>
<evidence type="ECO:0000256" key="2">
    <source>
        <dbReference type="SAM" id="SignalP"/>
    </source>
</evidence>
<gene>
    <name evidence="3" type="ORF">F6B40_10020</name>
</gene>
<accession>A0A5N0TD72</accession>
<protein>
    <submittedName>
        <fullName evidence="3">Uncharacterized protein</fullName>
    </submittedName>
</protein>
<sequence>MRRFSPWSEMAPHGISRRTLLRGGSAVGAALLLSGCAPVAAAPAPATPTPEPQPWDGGTGRPATRPSYGPNGTHYPAETPWMGEPATHELVADCSWIDISRKVQGLTAEQVAEGAVVRVRPGTLAGAGWTSSARPALSGVGSVGWDRKVLVVPLEGFGSVTVSDAGIRFDQCANLAFFGFLSSGGFALTRCAGIEIGWSRFAAANITRGGRDLSFYELVLGFRQNAEDTAGIRPTETFEMTGISRYGCTFGPSVKPAGSDAHCDTVQLEGTGTGTFGPFVNVDCVDYGSSNAAMLLHDRLSYAEYRHCMIIAGDLPWRVYPLRDGDYRGTPNAFSGGCGDVRLSDCIVSGAIGRLGFTVVERTALSYAPVRSQQPSISGGWSVDTSIAGWGGEQIMAPQELADYEVPTLRACWTW</sequence>
<reference evidence="4" key="1">
    <citation type="submission" date="2019-09" db="EMBL/GenBank/DDBJ databases">
        <title>Mumia zhuanghuii sp. nov. isolated from the intestinal contents of plateau pika (Ochotona curzoniae) in the Qinghai-Tibet plateau of China.</title>
        <authorList>
            <person name="Tian Z."/>
        </authorList>
    </citation>
    <scope>NUCLEOTIDE SEQUENCE [LARGE SCALE GENOMIC DNA]</scope>
    <source>
        <strain evidence="4">L-033</strain>
    </source>
</reference>
<dbReference type="InterPro" id="IPR006311">
    <property type="entry name" value="TAT_signal"/>
</dbReference>
<dbReference type="Proteomes" id="UP000326838">
    <property type="component" value="Unassembled WGS sequence"/>
</dbReference>
<dbReference type="PROSITE" id="PS51318">
    <property type="entry name" value="TAT"/>
    <property type="match status" value="1"/>
</dbReference>
<keyword evidence="4" id="KW-1185">Reference proteome</keyword>
<evidence type="ECO:0000313" key="3">
    <source>
        <dbReference type="EMBL" id="KAA9132910.1"/>
    </source>
</evidence>